<proteinExistence type="inferred from homology"/>
<dbReference type="NCBIfam" id="TIGR01707">
    <property type="entry name" value="gspI"/>
    <property type="match status" value="1"/>
</dbReference>
<dbReference type="NCBIfam" id="TIGR02532">
    <property type="entry name" value="IV_pilin_GFxxxE"/>
    <property type="match status" value="1"/>
</dbReference>
<keyword evidence="5 9" id="KW-0997">Cell inner membrane</keyword>
<dbReference type="GO" id="GO:0015627">
    <property type="term" value="C:type II protein secretion system complex"/>
    <property type="evidence" value="ECO:0007669"/>
    <property type="project" value="UniProtKB-UniRule"/>
</dbReference>
<evidence type="ECO:0000313" key="12">
    <source>
        <dbReference type="Proteomes" id="UP000245539"/>
    </source>
</evidence>
<dbReference type="PANTHER" id="PTHR38779">
    <property type="entry name" value="TYPE II SECRETION SYSTEM PROTEIN I-RELATED"/>
    <property type="match status" value="1"/>
</dbReference>
<dbReference type="OrthoDB" id="6121517at2"/>
<evidence type="ECO:0000313" key="11">
    <source>
        <dbReference type="EMBL" id="PWQ99978.1"/>
    </source>
</evidence>
<dbReference type="InterPro" id="IPR010052">
    <property type="entry name" value="T2SS_protein-GspI"/>
</dbReference>
<feature type="transmembrane region" description="Helical" evidence="9">
    <location>
        <begin position="14"/>
        <end position="35"/>
    </location>
</feature>
<keyword evidence="4 9" id="KW-0488">Methylation</keyword>
<comment type="function">
    <text evidence="9">Component of the type II secretion system required for the energy-dependent secretion of extracellular factors such as proteases and toxins from the periplasm.</text>
</comment>
<evidence type="ECO:0000256" key="3">
    <source>
        <dbReference type="ARBA" id="ARBA00022475"/>
    </source>
</evidence>
<evidence type="ECO:0000259" key="10">
    <source>
        <dbReference type="Pfam" id="PF02501"/>
    </source>
</evidence>
<evidence type="ECO:0000256" key="9">
    <source>
        <dbReference type="RuleBase" id="RU368030"/>
    </source>
</evidence>
<accession>A0A317CN53</accession>
<evidence type="ECO:0000256" key="1">
    <source>
        <dbReference type="ARBA" id="ARBA00004377"/>
    </source>
</evidence>
<dbReference type="Proteomes" id="UP000245539">
    <property type="component" value="Unassembled WGS sequence"/>
</dbReference>
<organism evidence="11 12">
    <name type="scientific">Leucothrix pacifica</name>
    <dbReference type="NCBI Taxonomy" id="1247513"/>
    <lineage>
        <taxon>Bacteria</taxon>
        <taxon>Pseudomonadati</taxon>
        <taxon>Pseudomonadota</taxon>
        <taxon>Gammaproteobacteria</taxon>
        <taxon>Thiotrichales</taxon>
        <taxon>Thiotrichaceae</taxon>
        <taxon>Leucothrix</taxon>
    </lineage>
</organism>
<evidence type="ECO:0000256" key="5">
    <source>
        <dbReference type="ARBA" id="ARBA00022519"/>
    </source>
</evidence>
<protein>
    <recommendedName>
        <fullName evidence="9">Type II secretion system protein I</fullName>
        <shortName evidence="9">T2SS minor pseudopilin I</shortName>
    </recommendedName>
</protein>
<gene>
    <name evidence="11" type="primary">gspI</name>
    <name evidence="11" type="ORF">DKW60_04015</name>
</gene>
<dbReference type="Gene3D" id="3.30.1300.30">
    <property type="entry name" value="GSPII I/J protein-like"/>
    <property type="match status" value="1"/>
</dbReference>
<keyword evidence="7 9" id="KW-1133">Transmembrane helix</keyword>
<dbReference type="GO" id="GO:0015628">
    <property type="term" value="P:protein secretion by the type II secretion system"/>
    <property type="evidence" value="ECO:0007669"/>
    <property type="project" value="UniProtKB-UniRule"/>
</dbReference>
<evidence type="ECO:0000256" key="2">
    <source>
        <dbReference type="ARBA" id="ARBA00008358"/>
    </source>
</evidence>
<comment type="subcellular location">
    <subcellularLocation>
        <location evidence="1 9">Cell inner membrane</location>
        <topology evidence="1 9">Single-pass membrane protein</topology>
    </subcellularLocation>
</comment>
<keyword evidence="8 9" id="KW-0472">Membrane</keyword>
<dbReference type="Pfam" id="PF07963">
    <property type="entry name" value="N_methyl"/>
    <property type="match status" value="1"/>
</dbReference>
<evidence type="ECO:0000256" key="6">
    <source>
        <dbReference type="ARBA" id="ARBA00022692"/>
    </source>
</evidence>
<dbReference type="GO" id="GO:0005886">
    <property type="term" value="C:plasma membrane"/>
    <property type="evidence" value="ECO:0007669"/>
    <property type="project" value="UniProtKB-SubCell"/>
</dbReference>
<evidence type="ECO:0000256" key="7">
    <source>
        <dbReference type="ARBA" id="ARBA00022989"/>
    </source>
</evidence>
<comment type="caution">
    <text evidence="11">The sequence shown here is derived from an EMBL/GenBank/DDBJ whole genome shotgun (WGS) entry which is preliminary data.</text>
</comment>
<dbReference type="SUPFAM" id="SSF54523">
    <property type="entry name" value="Pili subunits"/>
    <property type="match status" value="1"/>
</dbReference>
<evidence type="ECO:0000256" key="4">
    <source>
        <dbReference type="ARBA" id="ARBA00022481"/>
    </source>
</evidence>
<dbReference type="Pfam" id="PF02501">
    <property type="entry name" value="T2SSI"/>
    <property type="match status" value="1"/>
</dbReference>
<dbReference type="AlphaFoldDB" id="A0A317CN53"/>
<comment type="similarity">
    <text evidence="2 9">Belongs to the GSP I family.</text>
</comment>
<keyword evidence="3" id="KW-1003">Cell membrane</keyword>
<reference evidence="11 12" key="1">
    <citation type="submission" date="2018-05" db="EMBL/GenBank/DDBJ databases">
        <title>Leucothrix arctica sp. nov., isolated from Arctic seawater.</title>
        <authorList>
            <person name="Choi A."/>
            <person name="Baek K."/>
        </authorList>
    </citation>
    <scope>NUCLEOTIDE SEQUENCE [LARGE SCALE GENOMIC DNA]</scope>
    <source>
        <strain evidence="11 12">JCM 18388</strain>
    </source>
</reference>
<dbReference type="PROSITE" id="PS00409">
    <property type="entry name" value="PROKAR_NTER_METHYL"/>
    <property type="match status" value="1"/>
</dbReference>
<sequence>MSQSRVSSGLKDKAGFTLIEVLIALLIVATALGTVSKVMLDAARNGGILVDSTAAQWVGLNQLSTVKLRRQWPVRSESGKEEMMQRTWIWEQRAEKTPDDNVLRVTIDVRLEDADDDDLTASVTGFVAKL</sequence>
<dbReference type="InterPro" id="IPR003413">
    <property type="entry name" value="T2SS_GspI_C"/>
</dbReference>
<dbReference type="PANTHER" id="PTHR38779:SF2">
    <property type="entry name" value="TYPE II SECRETION SYSTEM PROTEIN I-RELATED"/>
    <property type="match status" value="1"/>
</dbReference>
<feature type="domain" description="Type II secretion system protein GspI C-terminal" evidence="10">
    <location>
        <begin position="50"/>
        <end position="127"/>
    </location>
</feature>
<keyword evidence="12" id="KW-1185">Reference proteome</keyword>
<name>A0A317CN53_9GAMM</name>
<dbReference type="InterPro" id="IPR045584">
    <property type="entry name" value="Pilin-like"/>
</dbReference>
<keyword evidence="6 9" id="KW-0812">Transmembrane</keyword>
<evidence type="ECO:0000256" key="8">
    <source>
        <dbReference type="ARBA" id="ARBA00023136"/>
    </source>
</evidence>
<dbReference type="EMBL" id="QGKM01000006">
    <property type="protein sequence ID" value="PWQ99978.1"/>
    <property type="molecule type" value="Genomic_DNA"/>
</dbReference>
<comment type="subunit">
    <text evidence="9">Type II secretion is composed of four main components: the outer membrane complex, the inner membrane complex, the cytoplasmic secretion ATPase and the periplasm-spanning pseudopilus.</text>
</comment>
<dbReference type="InterPro" id="IPR012902">
    <property type="entry name" value="N_methyl_site"/>
</dbReference>
<comment type="PTM">
    <text evidence="9">Cleaved by prepilin peptidase.</text>
</comment>
<dbReference type="RefSeq" id="WP_109836379.1">
    <property type="nucleotide sequence ID" value="NZ_QGKM01000006.1"/>
</dbReference>